<feature type="transmembrane region" description="Helical" evidence="8">
    <location>
        <begin position="101"/>
        <end position="122"/>
    </location>
</feature>
<evidence type="ECO:0000256" key="4">
    <source>
        <dbReference type="ARBA" id="ARBA00022692"/>
    </source>
</evidence>
<dbReference type="PANTHER" id="PTHR23506">
    <property type="entry name" value="GH10249P"/>
    <property type="match status" value="1"/>
</dbReference>
<evidence type="ECO:0000256" key="1">
    <source>
        <dbReference type="ARBA" id="ARBA00004141"/>
    </source>
</evidence>
<dbReference type="PANTHER" id="PTHR23506:SF23">
    <property type="entry name" value="GH10249P"/>
    <property type="match status" value="1"/>
</dbReference>
<feature type="transmembrane region" description="Helical" evidence="8">
    <location>
        <begin position="380"/>
        <end position="401"/>
    </location>
</feature>
<evidence type="ECO:0000256" key="7">
    <source>
        <dbReference type="SAM" id="MobiDB-lite"/>
    </source>
</evidence>
<dbReference type="CDD" id="cd17325">
    <property type="entry name" value="MFS_MdtG_SLC18_like"/>
    <property type="match status" value="1"/>
</dbReference>
<feature type="transmembrane region" description="Helical" evidence="8">
    <location>
        <begin position="348"/>
        <end position="368"/>
    </location>
</feature>
<dbReference type="PRINTS" id="PR01035">
    <property type="entry name" value="TCRTETA"/>
</dbReference>
<keyword evidence="4 8" id="KW-0812">Transmembrane</keyword>
<feature type="transmembrane region" description="Helical" evidence="8">
    <location>
        <begin position="26"/>
        <end position="49"/>
    </location>
</feature>
<protein>
    <submittedName>
        <fullName evidence="10">MFS general substrate transporter</fullName>
    </submittedName>
</protein>
<feature type="compositionally biased region" description="Low complexity" evidence="7">
    <location>
        <begin position="259"/>
        <end position="268"/>
    </location>
</feature>
<comment type="similarity">
    <text evidence="2">Belongs to the major facilitator superfamily. Vesicular transporter family.</text>
</comment>
<evidence type="ECO:0000313" key="11">
    <source>
        <dbReference type="Proteomes" id="UP000019804"/>
    </source>
</evidence>
<name>A0A017SJ70_ASPRC</name>
<gene>
    <name evidence="10" type="ORF">EURHEDRAFT_452775</name>
</gene>
<evidence type="ECO:0000256" key="3">
    <source>
        <dbReference type="ARBA" id="ARBA00022448"/>
    </source>
</evidence>
<dbReference type="GeneID" id="63699189"/>
<dbReference type="PROSITE" id="PS50850">
    <property type="entry name" value="MFS"/>
    <property type="match status" value="1"/>
</dbReference>
<dbReference type="Pfam" id="PF07690">
    <property type="entry name" value="MFS_1"/>
    <property type="match status" value="1"/>
</dbReference>
<keyword evidence="5 8" id="KW-1133">Transmembrane helix</keyword>
<dbReference type="AlphaFoldDB" id="A0A017SJ70"/>
<dbReference type="GO" id="GO:0016020">
    <property type="term" value="C:membrane"/>
    <property type="evidence" value="ECO:0007669"/>
    <property type="project" value="UniProtKB-SubCell"/>
</dbReference>
<dbReference type="GO" id="GO:0022857">
    <property type="term" value="F:transmembrane transporter activity"/>
    <property type="evidence" value="ECO:0007669"/>
    <property type="project" value="InterPro"/>
</dbReference>
<feature type="transmembrane region" description="Helical" evidence="8">
    <location>
        <begin position="286"/>
        <end position="311"/>
    </location>
</feature>
<comment type="subcellular location">
    <subcellularLocation>
        <location evidence="1">Membrane</location>
        <topology evidence="1">Multi-pass membrane protein</topology>
    </subcellularLocation>
</comment>
<feature type="transmembrane region" description="Helical" evidence="8">
    <location>
        <begin position="461"/>
        <end position="482"/>
    </location>
</feature>
<dbReference type="HOGENOM" id="CLU_001265_51_3_1"/>
<dbReference type="EMBL" id="KK088418">
    <property type="protein sequence ID" value="EYE96360.1"/>
    <property type="molecule type" value="Genomic_DNA"/>
</dbReference>
<accession>A0A017SJ70</accession>
<dbReference type="STRING" id="1388766.A0A017SJ70"/>
<feature type="transmembrane region" description="Helical" evidence="8">
    <location>
        <begin position="186"/>
        <end position="206"/>
    </location>
</feature>
<keyword evidence="6 8" id="KW-0472">Membrane</keyword>
<organism evidence="10 11">
    <name type="scientific">Aspergillus ruber (strain CBS 135680)</name>
    <dbReference type="NCBI Taxonomy" id="1388766"/>
    <lineage>
        <taxon>Eukaryota</taxon>
        <taxon>Fungi</taxon>
        <taxon>Dikarya</taxon>
        <taxon>Ascomycota</taxon>
        <taxon>Pezizomycotina</taxon>
        <taxon>Eurotiomycetes</taxon>
        <taxon>Eurotiomycetidae</taxon>
        <taxon>Eurotiales</taxon>
        <taxon>Aspergillaceae</taxon>
        <taxon>Aspergillus</taxon>
        <taxon>Aspergillus subgen. Aspergillus</taxon>
    </lineage>
</organism>
<feature type="transmembrane region" description="Helical" evidence="8">
    <location>
        <begin position="158"/>
        <end position="180"/>
    </location>
</feature>
<reference evidence="11" key="1">
    <citation type="journal article" date="2014" name="Nat. Commun.">
        <title>Genomic adaptations of the halophilic Dead Sea filamentous fungus Eurotium rubrum.</title>
        <authorList>
            <person name="Kis-Papo T."/>
            <person name="Weig A.R."/>
            <person name="Riley R."/>
            <person name="Persoh D."/>
            <person name="Salamov A."/>
            <person name="Sun H."/>
            <person name="Lipzen A."/>
            <person name="Wasser S.P."/>
            <person name="Rambold G."/>
            <person name="Grigoriev I.V."/>
            <person name="Nevo E."/>
        </authorList>
    </citation>
    <scope>NUCLEOTIDE SEQUENCE [LARGE SCALE GENOMIC DNA]</scope>
    <source>
        <strain evidence="11">CBS 135680</strain>
    </source>
</reference>
<sequence>MVATWLTPGKGTKRPALLHWRAHPNYILFVVVFAVFTDMFLYGMIVPVAPTALQDRVGLDADQQQEWTSILLALYGASLFAVSPLTGYLADRIQSRQWPLLFGLVALAISTALLCIGTNLALWITGRILQGASTAVVWTAGLALLADTMDSQTLGRAMGYVGMAMTLGLMCGPLIGGVLYQNGGYYSVYGLAFGLIGIDILARVVMIERKDAIPWFKTEEAALSEDQDQSQGLERSSSEKPPNDGTAPRPIVPTPEPEPAATETTAATPSTRRFGRLRILLNSSRLMVAIWTYTMVSLTVTSFDSVLPLFVESTFNWKQTAQGLIFIAISVPCSVDPIVGWAVDKWPWSSRFFCSGALFASVPVLVCMRFVDENAIGDKVLLCALLALAGLCVACLMPPVMVEVSCVVNEKEAAVPNAFGEGGAMALAYGVLNSAWAAGSIIGPFFAGFIRDDAGWGTMTWALSILMGVTGIPALLFLGGFIGKKRVKKAYSEEQEQEQGQEQQQDKEQA</sequence>
<dbReference type="RefSeq" id="XP_040640048.1">
    <property type="nucleotide sequence ID" value="XM_040784065.1"/>
</dbReference>
<evidence type="ECO:0000256" key="5">
    <source>
        <dbReference type="ARBA" id="ARBA00022989"/>
    </source>
</evidence>
<keyword evidence="11" id="KW-1185">Reference proteome</keyword>
<evidence type="ECO:0000259" key="9">
    <source>
        <dbReference type="PROSITE" id="PS50850"/>
    </source>
</evidence>
<evidence type="ECO:0000256" key="8">
    <source>
        <dbReference type="SAM" id="Phobius"/>
    </source>
</evidence>
<dbReference type="Gene3D" id="1.20.1250.20">
    <property type="entry name" value="MFS general substrate transporter like domains"/>
    <property type="match status" value="2"/>
</dbReference>
<dbReference type="InterPro" id="IPR020846">
    <property type="entry name" value="MFS_dom"/>
</dbReference>
<dbReference type="InterPro" id="IPR050930">
    <property type="entry name" value="MFS_Vesicular_Transporter"/>
</dbReference>
<evidence type="ECO:0000256" key="6">
    <source>
        <dbReference type="ARBA" id="ARBA00023136"/>
    </source>
</evidence>
<dbReference type="OrthoDB" id="5086884at2759"/>
<feature type="region of interest" description="Disordered" evidence="7">
    <location>
        <begin position="223"/>
        <end position="268"/>
    </location>
</feature>
<dbReference type="Proteomes" id="UP000019804">
    <property type="component" value="Unassembled WGS sequence"/>
</dbReference>
<dbReference type="InterPro" id="IPR036259">
    <property type="entry name" value="MFS_trans_sf"/>
</dbReference>
<keyword evidence="3" id="KW-0813">Transport</keyword>
<dbReference type="InterPro" id="IPR001958">
    <property type="entry name" value="Tet-R_TetA/multi-R_MdtG-like"/>
</dbReference>
<feature type="transmembrane region" description="Helical" evidence="8">
    <location>
        <begin position="69"/>
        <end position="89"/>
    </location>
</feature>
<evidence type="ECO:0000256" key="2">
    <source>
        <dbReference type="ARBA" id="ARBA00006829"/>
    </source>
</evidence>
<proteinExistence type="inferred from homology"/>
<evidence type="ECO:0000313" key="10">
    <source>
        <dbReference type="EMBL" id="EYE96360.1"/>
    </source>
</evidence>
<dbReference type="SUPFAM" id="SSF103473">
    <property type="entry name" value="MFS general substrate transporter"/>
    <property type="match status" value="1"/>
</dbReference>
<feature type="domain" description="Major facilitator superfamily (MFS) profile" evidence="9">
    <location>
        <begin position="27"/>
        <end position="486"/>
    </location>
</feature>
<feature type="transmembrane region" description="Helical" evidence="8">
    <location>
        <begin position="128"/>
        <end position="146"/>
    </location>
</feature>
<dbReference type="InterPro" id="IPR011701">
    <property type="entry name" value="MFS"/>
</dbReference>